<dbReference type="PANTHER" id="PTHR30231">
    <property type="entry name" value="DNA POLYMERASE III SUBUNIT EPSILON"/>
    <property type="match status" value="1"/>
</dbReference>
<proteinExistence type="predicted"/>
<protein>
    <submittedName>
        <fullName evidence="6">3'-5' exonuclease</fullName>
    </submittedName>
</protein>
<evidence type="ECO:0000313" key="8">
    <source>
        <dbReference type="Proteomes" id="UP000248724"/>
    </source>
</evidence>
<accession>A0A934JTI7</accession>
<dbReference type="CDD" id="cd06127">
    <property type="entry name" value="DEDDh"/>
    <property type="match status" value="1"/>
</dbReference>
<dbReference type="InterPro" id="IPR013520">
    <property type="entry name" value="Ribonucl_H"/>
</dbReference>
<dbReference type="EMBL" id="QHBU01000029">
    <property type="protein sequence ID" value="PZR83642.1"/>
    <property type="molecule type" value="Genomic_DNA"/>
</dbReference>
<dbReference type="GO" id="GO:0008408">
    <property type="term" value="F:3'-5' exonuclease activity"/>
    <property type="evidence" value="ECO:0007669"/>
    <property type="project" value="TreeGrafter"/>
</dbReference>
<evidence type="ECO:0000256" key="1">
    <source>
        <dbReference type="ARBA" id="ARBA00022722"/>
    </source>
</evidence>
<dbReference type="SUPFAM" id="SSF53098">
    <property type="entry name" value="Ribonuclease H-like"/>
    <property type="match status" value="1"/>
</dbReference>
<evidence type="ECO:0000256" key="4">
    <source>
        <dbReference type="SAM" id="MobiDB-lite"/>
    </source>
</evidence>
<accession>A0A2W5ZDY2</accession>
<keyword evidence="2" id="KW-0378">Hydrolase</keyword>
<dbReference type="SMART" id="SM00479">
    <property type="entry name" value="EXOIII"/>
    <property type="match status" value="1"/>
</dbReference>
<evidence type="ECO:0000313" key="9">
    <source>
        <dbReference type="Proteomes" id="UP000606991"/>
    </source>
</evidence>
<reference evidence="7" key="2">
    <citation type="submission" date="2018-05" db="EMBL/GenBank/DDBJ databases">
        <authorList>
            <person name="Ferrari B."/>
        </authorList>
    </citation>
    <scope>NUCLEOTIDE SEQUENCE</scope>
    <source>
        <strain evidence="7">RRmetagenome_bin12</strain>
    </source>
</reference>
<name>A0A2W5ZDY2_9BACT</name>
<evidence type="ECO:0000256" key="2">
    <source>
        <dbReference type="ARBA" id="ARBA00022801"/>
    </source>
</evidence>
<evidence type="ECO:0000256" key="3">
    <source>
        <dbReference type="ARBA" id="ARBA00022839"/>
    </source>
</evidence>
<feature type="region of interest" description="Disordered" evidence="4">
    <location>
        <begin position="259"/>
        <end position="319"/>
    </location>
</feature>
<keyword evidence="1" id="KW-0540">Nuclease</keyword>
<sequence>MTTAGTAPQSSDGDGNDLTDAKPPAVSRQRPRYGRRRGPVPVGSSFVPRLGPSAAGEPFATIDDADADLDSPPQRPEPHTPVEQLRLVALDCETTGQSPHRLVELGAVAFTLDRHIMSFETLVHSTDRINPYAKRIHGIGTESLGGAPPVELVLARFRRFCKGAVLVEHSADAFDTRLIASTMETAIDADNIDTSRMAGIIWNLRDTIGLERMCKELGVHHRRPHHALADAEATAACFIELYRLGREKFGWRTLGDLLAAAQPPPPRINDGPRGRPRGGQPAGATTGGNRRRHRGGRRHRRGSGAGSPPPAGGGVPAAD</sequence>
<evidence type="ECO:0000259" key="5">
    <source>
        <dbReference type="SMART" id="SM00479"/>
    </source>
</evidence>
<evidence type="ECO:0000313" key="7">
    <source>
        <dbReference type="EMBL" id="PZR83642.1"/>
    </source>
</evidence>
<dbReference type="Gene3D" id="3.30.420.10">
    <property type="entry name" value="Ribonuclease H-like superfamily/Ribonuclease H"/>
    <property type="match status" value="1"/>
</dbReference>
<dbReference type="Proteomes" id="UP000606991">
    <property type="component" value="Unassembled WGS sequence"/>
</dbReference>
<organism evidence="7 8">
    <name type="scientific">Candidatus Aeolococcus gillhamiae</name>
    <dbReference type="NCBI Taxonomy" id="3127015"/>
    <lineage>
        <taxon>Bacteria</taxon>
        <taxon>Bacillati</taxon>
        <taxon>Candidatus Dormiibacterota</taxon>
        <taxon>Candidatus Dormibacteria</taxon>
        <taxon>Candidatus Aeolococcales</taxon>
        <taxon>Candidatus Aeolococcaceae</taxon>
        <taxon>Candidatus Aeolococcus</taxon>
    </lineage>
</organism>
<dbReference type="PANTHER" id="PTHR30231:SF4">
    <property type="entry name" value="PROTEIN NEN2"/>
    <property type="match status" value="1"/>
</dbReference>
<feature type="region of interest" description="Disordered" evidence="4">
    <location>
        <begin position="1"/>
        <end position="80"/>
    </location>
</feature>
<dbReference type="RefSeq" id="WP_337312547.1">
    <property type="nucleotide sequence ID" value="NZ_JAEKNS010000118.1"/>
</dbReference>
<dbReference type="Pfam" id="PF00929">
    <property type="entry name" value="RNase_T"/>
    <property type="match status" value="1"/>
</dbReference>
<evidence type="ECO:0000313" key="6">
    <source>
        <dbReference type="EMBL" id="MBJ7595436.1"/>
    </source>
</evidence>
<dbReference type="AlphaFoldDB" id="A0A2W5ZDY2"/>
<dbReference type="InterPro" id="IPR036397">
    <property type="entry name" value="RNaseH_sf"/>
</dbReference>
<reference evidence="6 9" key="3">
    <citation type="submission" date="2020-10" db="EMBL/GenBank/DDBJ databases">
        <title>Ca. Dormibacterota MAGs.</title>
        <authorList>
            <person name="Montgomery K."/>
        </authorList>
    </citation>
    <scope>NUCLEOTIDE SEQUENCE [LARGE SCALE GENOMIC DNA]</scope>
    <source>
        <strain evidence="6">SC8812_S17_18</strain>
    </source>
</reference>
<dbReference type="Proteomes" id="UP000248724">
    <property type="component" value="Unassembled WGS sequence"/>
</dbReference>
<keyword evidence="3 6" id="KW-0269">Exonuclease</keyword>
<dbReference type="InterPro" id="IPR012337">
    <property type="entry name" value="RNaseH-like_sf"/>
</dbReference>
<feature type="compositionally biased region" description="Low complexity" evidence="4">
    <location>
        <begin position="278"/>
        <end position="288"/>
    </location>
</feature>
<comment type="caution">
    <text evidence="7">The sequence shown here is derived from an EMBL/GenBank/DDBJ whole genome shotgun (WGS) entry which is preliminary data.</text>
</comment>
<feature type="compositionally biased region" description="Polar residues" evidence="4">
    <location>
        <begin position="1"/>
        <end position="13"/>
    </location>
</feature>
<feature type="compositionally biased region" description="Basic residues" evidence="4">
    <location>
        <begin position="289"/>
        <end position="302"/>
    </location>
</feature>
<dbReference type="GO" id="GO:0003676">
    <property type="term" value="F:nucleic acid binding"/>
    <property type="evidence" value="ECO:0007669"/>
    <property type="project" value="InterPro"/>
</dbReference>
<reference evidence="7 8" key="1">
    <citation type="journal article" date="2017" name="Nature">
        <title>Atmospheric trace gases support primary production in Antarctic desert surface soil.</title>
        <authorList>
            <person name="Ji M."/>
            <person name="Greening C."/>
            <person name="Vanwonterghem I."/>
            <person name="Carere C.R."/>
            <person name="Bay S.K."/>
            <person name="Steen J.A."/>
            <person name="Montgomery K."/>
            <person name="Lines T."/>
            <person name="Beardall J."/>
            <person name="van Dorst J."/>
            <person name="Snape I."/>
            <person name="Stott M.B."/>
            <person name="Hugenholtz P."/>
            <person name="Ferrari B.C."/>
        </authorList>
    </citation>
    <scope>NUCLEOTIDE SEQUENCE [LARGE SCALE GENOMIC DNA]</scope>
    <source>
        <strain evidence="7">RRmetagenome_bin12</strain>
    </source>
</reference>
<feature type="domain" description="Exonuclease" evidence="5">
    <location>
        <begin position="86"/>
        <end position="247"/>
    </location>
</feature>
<gene>
    <name evidence="7" type="ORF">DLM65_01445</name>
    <name evidence="6" type="ORF">JF886_11375</name>
</gene>
<feature type="compositionally biased region" description="Basic residues" evidence="4">
    <location>
        <begin position="29"/>
        <end position="38"/>
    </location>
</feature>
<dbReference type="EMBL" id="JAEKNS010000118">
    <property type="protein sequence ID" value="MBJ7595436.1"/>
    <property type="molecule type" value="Genomic_DNA"/>
</dbReference>